<dbReference type="GO" id="GO:0045271">
    <property type="term" value="C:respiratory chain complex I"/>
    <property type="evidence" value="ECO:0007669"/>
    <property type="project" value="Ensembl"/>
</dbReference>
<feature type="region of interest" description="Disordered" evidence="1">
    <location>
        <begin position="77"/>
        <end position="125"/>
    </location>
</feature>
<reference evidence="2" key="4">
    <citation type="submission" date="2025-09" db="UniProtKB">
        <authorList>
            <consortium name="Ensembl"/>
        </authorList>
    </citation>
    <scope>IDENTIFICATION</scope>
</reference>
<name>K7GI05_PELSI</name>
<dbReference type="EMBL" id="AGCU01194777">
    <property type="status" value="NOT_ANNOTATED_CDS"/>
    <property type="molecule type" value="Genomic_DNA"/>
</dbReference>
<evidence type="ECO:0000256" key="1">
    <source>
        <dbReference type="SAM" id="MobiDB-lite"/>
    </source>
</evidence>
<feature type="compositionally biased region" description="Acidic residues" evidence="1">
    <location>
        <begin position="107"/>
        <end position="117"/>
    </location>
</feature>
<reference evidence="3" key="1">
    <citation type="submission" date="2011-10" db="EMBL/GenBank/DDBJ databases">
        <authorList>
            <consortium name="Soft-shell Turtle Genome Consortium"/>
        </authorList>
    </citation>
    <scope>NUCLEOTIDE SEQUENCE [LARGE SCALE GENOMIC DNA]</scope>
    <source>
        <strain evidence="3">Daiwa-1</strain>
    </source>
</reference>
<evidence type="ECO:0000313" key="2">
    <source>
        <dbReference type="Ensembl" id="ENSPSIP00000019916.1"/>
    </source>
</evidence>
<dbReference type="STRING" id="13735.ENSPSIP00000019916"/>
<feature type="compositionally biased region" description="Polar residues" evidence="1">
    <location>
        <begin position="195"/>
        <end position="221"/>
    </location>
</feature>
<proteinExistence type="predicted"/>
<dbReference type="GO" id="GO:0005743">
    <property type="term" value="C:mitochondrial inner membrane"/>
    <property type="evidence" value="ECO:0007669"/>
    <property type="project" value="Ensembl"/>
</dbReference>
<accession>K7GI05</accession>
<dbReference type="Pfam" id="PF15880">
    <property type="entry name" value="NDUFV3"/>
    <property type="match status" value="1"/>
</dbReference>
<evidence type="ECO:0000313" key="3">
    <source>
        <dbReference type="Proteomes" id="UP000007267"/>
    </source>
</evidence>
<feature type="region of interest" description="Disordered" evidence="1">
    <location>
        <begin position="23"/>
        <end position="48"/>
    </location>
</feature>
<dbReference type="GeneTree" id="ENSGT00390000012196"/>
<dbReference type="OMA" id="PVEKNHG"/>
<feature type="region of interest" description="Disordered" evidence="1">
    <location>
        <begin position="193"/>
        <end position="223"/>
    </location>
</feature>
<dbReference type="InterPro" id="IPR026193">
    <property type="entry name" value="NDUFV3"/>
</dbReference>
<reference evidence="2" key="3">
    <citation type="submission" date="2025-08" db="UniProtKB">
        <authorList>
            <consortium name="Ensembl"/>
        </authorList>
    </citation>
    <scope>IDENTIFICATION</scope>
</reference>
<dbReference type="GO" id="GO:0042775">
    <property type="term" value="P:mitochondrial ATP synthesis coupled electron transport"/>
    <property type="evidence" value="ECO:0007669"/>
    <property type="project" value="Ensembl"/>
</dbReference>
<sequence length="404" mass="45554">DVVAPQESTKLLATKTAAEFPKKLFTNSHSAPANKDETKTIASTSPNEALNVRDEDLRKFLSRKTLVSFPERVTLHSLEGKASVTRGEGLSKKLAEEDSSSSSESDSSSDSEEDDSASEVASKTRVEFPRRDPFFFENRMVKMTLAEESLSQKRDGEYIPKKKPYKPKIEVPHIKNMEVDKTATANNKIIRKPSIKQSPNRIDFQKSVSKTQAEESQQPTTIKLKKSRHLVETPIGAPAAAQLKVPPGFQQEVEQKRTVLRSVEAKKREMQETGTKEEASPKPEEFLKDKAFMVNTAIVEEIRLLHYPKNIKSLSLSNKFTFYESFRNLSLENAEGEGVDTDAFPSISTETKTAAVSAQEEFDNSTYKNLQHHEYNMYTFVDFDVELSKFRQPQPSSGRLSPRH</sequence>
<dbReference type="PANTHER" id="PTHR17117:SF3">
    <property type="entry name" value="NADH DEHYDROGENASE [UBIQUINONE] FLAVOPROTEIN 3, MITOCHONDRIAL"/>
    <property type="match status" value="1"/>
</dbReference>
<organism evidence="2 3">
    <name type="scientific">Pelodiscus sinensis</name>
    <name type="common">Chinese softshell turtle</name>
    <name type="synonym">Trionyx sinensis</name>
    <dbReference type="NCBI Taxonomy" id="13735"/>
    <lineage>
        <taxon>Eukaryota</taxon>
        <taxon>Metazoa</taxon>
        <taxon>Chordata</taxon>
        <taxon>Craniata</taxon>
        <taxon>Vertebrata</taxon>
        <taxon>Euteleostomi</taxon>
        <taxon>Archelosauria</taxon>
        <taxon>Testudinata</taxon>
        <taxon>Testudines</taxon>
        <taxon>Cryptodira</taxon>
        <taxon>Trionychia</taxon>
        <taxon>Trionychidae</taxon>
        <taxon>Pelodiscus</taxon>
    </lineage>
</organism>
<dbReference type="AlphaFoldDB" id="K7GI05"/>
<dbReference type="eggNOG" id="ENOG502S46A">
    <property type="taxonomic scope" value="Eukaryota"/>
</dbReference>
<dbReference type="Ensembl" id="ENSPSIT00000020010.1">
    <property type="protein sequence ID" value="ENSPSIP00000019916.1"/>
    <property type="gene ID" value="ENSPSIG00000017660.1"/>
</dbReference>
<reference evidence="3" key="2">
    <citation type="journal article" date="2013" name="Nat. Genet.">
        <title>The draft genomes of soft-shell turtle and green sea turtle yield insights into the development and evolution of the turtle-specific body plan.</title>
        <authorList>
            <person name="Wang Z."/>
            <person name="Pascual-Anaya J."/>
            <person name="Zadissa A."/>
            <person name="Li W."/>
            <person name="Niimura Y."/>
            <person name="Huang Z."/>
            <person name="Li C."/>
            <person name="White S."/>
            <person name="Xiong Z."/>
            <person name="Fang D."/>
            <person name="Wang B."/>
            <person name="Ming Y."/>
            <person name="Chen Y."/>
            <person name="Zheng Y."/>
            <person name="Kuraku S."/>
            <person name="Pignatelli M."/>
            <person name="Herrero J."/>
            <person name="Beal K."/>
            <person name="Nozawa M."/>
            <person name="Li Q."/>
            <person name="Wang J."/>
            <person name="Zhang H."/>
            <person name="Yu L."/>
            <person name="Shigenobu S."/>
            <person name="Wang J."/>
            <person name="Liu J."/>
            <person name="Flicek P."/>
            <person name="Searle S."/>
            <person name="Wang J."/>
            <person name="Kuratani S."/>
            <person name="Yin Y."/>
            <person name="Aken B."/>
            <person name="Zhang G."/>
            <person name="Irie N."/>
        </authorList>
    </citation>
    <scope>NUCLEOTIDE SEQUENCE [LARGE SCALE GENOMIC DNA]</scope>
    <source>
        <strain evidence="3">Daiwa-1</strain>
    </source>
</reference>
<keyword evidence="3" id="KW-1185">Reference proteome</keyword>
<dbReference type="HOGENOM" id="CLU_045834_0_0_1"/>
<dbReference type="PANTHER" id="PTHR17117">
    <property type="entry name" value="NADH-UBIQUINONE OXIDOREDUCTASE"/>
    <property type="match status" value="1"/>
</dbReference>
<protein>
    <submittedName>
        <fullName evidence="2">NADH:ubiquinone oxidoreductase subunit V3</fullName>
    </submittedName>
</protein>
<dbReference type="Proteomes" id="UP000007267">
    <property type="component" value="Unassembled WGS sequence"/>
</dbReference>
<gene>
    <name evidence="2" type="primary">NDUFV3</name>
</gene>